<accession>M3CHA6</accession>
<dbReference type="EMBL" id="KB456263">
    <property type="protein sequence ID" value="EMF13183.1"/>
    <property type="molecule type" value="Genomic_DNA"/>
</dbReference>
<protein>
    <submittedName>
        <fullName evidence="2">Uncharacterized protein</fullName>
    </submittedName>
</protein>
<dbReference type="RefSeq" id="XP_016761304.1">
    <property type="nucleotide sequence ID" value="XM_016901240.1"/>
</dbReference>
<dbReference type="Proteomes" id="UP000016931">
    <property type="component" value="Unassembled WGS sequence"/>
</dbReference>
<gene>
    <name evidence="2" type="ORF">SEPMUDRAFT_116241</name>
</gene>
<feature type="region of interest" description="Disordered" evidence="1">
    <location>
        <begin position="12"/>
        <end position="61"/>
    </location>
</feature>
<feature type="region of interest" description="Disordered" evidence="1">
    <location>
        <begin position="159"/>
        <end position="193"/>
    </location>
</feature>
<dbReference type="GeneID" id="27898377"/>
<dbReference type="AlphaFoldDB" id="M3CHA6"/>
<evidence type="ECO:0000313" key="3">
    <source>
        <dbReference type="Proteomes" id="UP000016931"/>
    </source>
</evidence>
<dbReference type="HOGENOM" id="CLU_1409610_0_0_1"/>
<proteinExistence type="predicted"/>
<feature type="compositionally biased region" description="Basic and acidic residues" evidence="1">
    <location>
        <begin position="33"/>
        <end position="61"/>
    </location>
</feature>
<reference evidence="2 3" key="1">
    <citation type="journal article" date="2012" name="PLoS Pathog.">
        <title>Diverse lifestyles and strategies of plant pathogenesis encoded in the genomes of eighteen Dothideomycetes fungi.</title>
        <authorList>
            <person name="Ohm R.A."/>
            <person name="Feau N."/>
            <person name="Henrissat B."/>
            <person name="Schoch C.L."/>
            <person name="Horwitz B.A."/>
            <person name="Barry K.W."/>
            <person name="Condon B.J."/>
            <person name="Copeland A.C."/>
            <person name="Dhillon B."/>
            <person name="Glaser F."/>
            <person name="Hesse C.N."/>
            <person name="Kosti I."/>
            <person name="LaButti K."/>
            <person name="Lindquist E.A."/>
            <person name="Lucas S."/>
            <person name="Salamov A.A."/>
            <person name="Bradshaw R.E."/>
            <person name="Ciuffetti L."/>
            <person name="Hamelin R.C."/>
            <person name="Kema G.H.J."/>
            <person name="Lawrence C."/>
            <person name="Scott J.A."/>
            <person name="Spatafora J.W."/>
            <person name="Turgeon B.G."/>
            <person name="de Wit P.J.G.M."/>
            <person name="Zhong S."/>
            <person name="Goodwin S.B."/>
            <person name="Grigoriev I.V."/>
        </authorList>
    </citation>
    <scope>NUCLEOTIDE SEQUENCE [LARGE SCALE GENOMIC DNA]</scope>
    <source>
        <strain evidence="2 3">SO2202</strain>
    </source>
</reference>
<evidence type="ECO:0000256" key="1">
    <source>
        <dbReference type="SAM" id="MobiDB-lite"/>
    </source>
</evidence>
<organism evidence="2 3">
    <name type="scientific">Sphaerulina musiva (strain SO2202)</name>
    <name type="common">Poplar stem canker fungus</name>
    <name type="synonym">Septoria musiva</name>
    <dbReference type="NCBI Taxonomy" id="692275"/>
    <lineage>
        <taxon>Eukaryota</taxon>
        <taxon>Fungi</taxon>
        <taxon>Dikarya</taxon>
        <taxon>Ascomycota</taxon>
        <taxon>Pezizomycotina</taxon>
        <taxon>Dothideomycetes</taxon>
        <taxon>Dothideomycetidae</taxon>
        <taxon>Mycosphaerellales</taxon>
        <taxon>Mycosphaerellaceae</taxon>
        <taxon>Sphaerulina</taxon>
    </lineage>
</organism>
<evidence type="ECO:0000313" key="2">
    <source>
        <dbReference type="EMBL" id="EMF13183.1"/>
    </source>
</evidence>
<keyword evidence="3" id="KW-1185">Reference proteome</keyword>
<name>M3CHA6_SPHMS</name>
<sequence>MSWAGVYRHLAGQGVEEDEDGTPPSRTIGRLLDPSRNRQRNAEARLSRSIGAREARRPRGETRLDQTMHREMLDIGYWARPPAPLPLPPVTGAALLNTLDVGPAGTLICASDASVDRVRNLGTDGDGEDVKMGGQPKDQIAWFPTPRHRWTRQTPCKRMRAFRQSTSSTDAREPVRGHGVPVHPIGQKVGTGQ</sequence>